<accession>A0AAV5V5H1</accession>
<name>A0AAV5V5H1_9BILA</name>
<dbReference type="Proteomes" id="UP001432322">
    <property type="component" value="Unassembled WGS sequence"/>
</dbReference>
<gene>
    <name evidence="1" type="ORF">PFISCL1PPCAC_5971</name>
</gene>
<protein>
    <submittedName>
        <fullName evidence="1">Uncharacterized protein</fullName>
    </submittedName>
</protein>
<dbReference type="EMBL" id="BTSY01000002">
    <property type="protein sequence ID" value="GMT14674.1"/>
    <property type="molecule type" value="Genomic_DNA"/>
</dbReference>
<feature type="non-terminal residue" evidence="1">
    <location>
        <position position="1"/>
    </location>
</feature>
<dbReference type="AlphaFoldDB" id="A0AAV5V5H1"/>
<comment type="caution">
    <text evidence="1">The sequence shown here is derived from an EMBL/GenBank/DDBJ whole genome shotgun (WGS) entry which is preliminary data.</text>
</comment>
<evidence type="ECO:0000313" key="1">
    <source>
        <dbReference type="EMBL" id="GMT14674.1"/>
    </source>
</evidence>
<sequence>SHPSRLRNILHHCHSSDCFSFSSFYEQWRIVYLKDVEIENLFLFDVLESDENTREKLGSFIHRIHCCVSFHLKIKRDTKSIDK</sequence>
<proteinExistence type="predicted"/>
<evidence type="ECO:0000313" key="2">
    <source>
        <dbReference type="Proteomes" id="UP001432322"/>
    </source>
</evidence>
<keyword evidence="2" id="KW-1185">Reference proteome</keyword>
<organism evidence="1 2">
    <name type="scientific">Pristionchus fissidentatus</name>
    <dbReference type="NCBI Taxonomy" id="1538716"/>
    <lineage>
        <taxon>Eukaryota</taxon>
        <taxon>Metazoa</taxon>
        <taxon>Ecdysozoa</taxon>
        <taxon>Nematoda</taxon>
        <taxon>Chromadorea</taxon>
        <taxon>Rhabditida</taxon>
        <taxon>Rhabditina</taxon>
        <taxon>Diplogasteromorpha</taxon>
        <taxon>Diplogasteroidea</taxon>
        <taxon>Neodiplogasteridae</taxon>
        <taxon>Pristionchus</taxon>
    </lineage>
</organism>
<reference evidence="1" key="1">
    <citation type="submission" date="2023-10" db="EMBL/GenBank/DDBJ databases">
        <title>Genome assembly of Pristionchus species.</title>
        <authorList>
            <person name="Yoshida K."/>
            <person name="Sommer R.J."/>
        </authorList>
    </citation>
    <scope>NUCLEOTIDE SEQUENCE</scope>
    <source>
        <strain evidence="1">RS5133</strain>
    </source>
</reference>